<proteinExistence type="predicted"/>
<dbReference type="EMBL" id="MTKT01004609">
    <property type="protein sequence ID" value="OWM70550.1"/>
    <property type="molecule type" value="Genomic_DNA"/>
</dbReference>
<dbReference type="Proteomes" id="UP000233551">
    <property type="component" value="Unassembled WGS sequence"/>
</dbReference>
<sequence>MDCTSLIGIDRLKSIYRKATRTVSSVALIVNGSIALDGVYERFLERPRRKEKEKEKEKEEEEEKKEKEKKKKVTVTHSGLKQFHG</sequence>
<reference evidence="3 5" key="3">
    <citation type="submission" date="2017-11" db="EMBL/GenBank/DDBJ databases">
        <title>De-novo sequencing of pomegranate (Punica granatum L.) genome.</title>
        <authorList>
            <person name="Akparov Z."/>
            <person name="Amiraslanov A."/>
            <person name="Hajiyeva S."/>
            <person name="Abbasov M."/>
            <person name="Kaur K."/>
            <person name="Hamwieh A."/>
            <person name="Solovyev V."/>
            <person name="Salamov A."/>
            <person name="Braich B."/>
            <person name="Kosarev P."/>
            <person name="Mahmoud A."/>
            <person name="Hajiyev E."/>
            <person name="Babayeva S."/>
            <person name="Izzatullayeva V."/>
            <person name="Mammadov A."/>
            <person name="Mammadov A."/>
            <person name="Sharifova S."/>
            <person name="Ojaghi J."/>
            <person name="Eynullazada K."/>
            <person name="Bayramov B."/>
            <person name="Abdulazimova A."/>
            <person name="Shahmuradov I."/>
        </authorList>
    </citation>
    <scope>NUCLEOTIDE SEQUENCE [LARGE SCALE GENOMIC DNA]</scope>
    <source>
        <strain evidence="3">AG2017</strain>
        <strain evidence="5">cv. AG2017</strain>
        <tissue evidence="3">Leaf</tissue>
    </source>
</reference>
<protein>
    <submittedName>
        <fullName evidence="2">Uncharacterized protein</fullName>
    </submittedName>
</protein>
<organism evidence="2 4">
    <name type="scientific">Punica granatum</name>
    <name type="common">Pomegranate</name>
    <dbReference type="NCBI Taxonomy" id="22663"/>
    <lineage>
        <taxon>Eukaryota</taxon>
        <taxon>Viridiplantae</taxon>
        <taxon>Streptophyta</taxon>
        <taxon>Embryophyta</taxon>
        <taxon>Tracheophyta</taxon>
        <taxon>Spermatophyta</taxon>
        <taxon>Magnoliopsida</taxon>
        <taxon>eudicotyledons</taxon>
        <taxon>Gunneridae</taxon>
        <taxon>Pentapetalae</taxon>
        <taxon>rosids</taxon>
        <taxon>malvids</taxon>
        <taxon>Myrtales</taxon>
        <taxon>Lythraceae</taxon>
        <taxon>Punica</taxon>
    </lineage>
</organism>
<feature type="region of interest" description="Disordered" evidence="1">
    <location>
        <begin position="47"/>
        <end position="85"/>
    </location>
</feature>
<comment type="caution">
    <text evidence="2">The sequence shown here is derived from an EMBL/GenBank/DDBJ whole genome shotgun (WGS) entry which is preliminary data.</text>
</comment>
<dbReference type="AlphaFoldDB" id="A0A218WDZ7"/>
<dbReference type="Proteomes" id="UP000197138">
    <property type="component" value="Unassembled WGS sequence"/>
</dbReference>
<reference evidence="2" key="2">
    <citation type="submission" date="2017-06" db="EMBL/GenBank/DDBJ databases">
        <title>The pomegranate genome and the genomics of punicalagin biosynthesis.</title>
        <authorList>
            <person name="Xu C."/>
        </authorList>
    </citation>
    <scope>NUCLEOTIDE SEQUENCE [LARGE SCALE GENOMIC DNA]</scope>
    <source>
        <tissue evidence="2">Fresh leaf</tissue>
    </source>
</reference>
<evidence type="ECO:0000313" key="3">
    <source>
        <dbReference type="EMBL" id="PKI33676.1"/>
    </source>
</evidence>
<reference evidence="4" key="1">
    <citation type="journal article" date="2017" name="Plant J.">
        <title>The pomegranate (Punica granatum L.) genome and the genomics of punicalagin biosynthesis.</title>
        <authorList>
            <person name="Qin G."/>
            <person name="Xu C."/>
            <person name="Ming R."/>
            <person name="Tang H."/>
            <person name="Guyot R."/>
            <person name="Kramer E.M."/>
            <person name="Hu Y."/>
            <person name="Yi X."/>
            <person name="Qi Y."/>
            <person name="Xu X."/>
            <person name="Gao Z."/>
            <person name="Pan H."/>
            <person name="Jian J."/>
            <person name="Tian Y."/>
            <person name="Yue Z."/>
            <person name="Xu Y."/>
        </authorList>
    </citation>
    <scope>NUCLEOTIDE SEQUENCE [LARGE SCALE GENOMIC DNA]</scope>
    <source>
        <strain evidence="4">cv. Dabenzi</strain>
    </source>
</reference>
<dbReference type="EMBL" id="PGOL01006446">
    <property type="protein sequence ID" value="PKI33676.1"/>
    <property type="molecule type" value="Genomic_DNA"/>
</dbReference>
<accession>A0A218WDZ7</accession>
<evidence type="ECO:0000256" key="1">
    <source>
        <dbReference type="SAM" id="MobiDB-lite"/>
    </source>
</evidence>
<keyword evidence="5" id="KW-1185">Reference proteome</keyword>
<evidence type="ECO:0000313" key="5">
    <source>
        <dbReference type="Proteomes" id="UP000233551"/>
    </source>
</evidence>
<evidence type="ECO:0000313" key="2">
    <source>
        <dbReference type="EMBL" id="OWM70550.1"/>
    </source>
</evidence>
<feature type="compositionally biased region" description="Basic and acidic residues" evidence="1">
    <location>
        <begin position="47"/>
        <end position="57"/>
    </location>
</feature>
<gene>
    <name evidence="2" type="ORF">CDL15_Pgr014223</name>
    <name evidence="3" type="ORF">CRG98_045922</name>
</gene>
<name>A0A218WDZ7_PUNGR</name>
<evidence type="ECO:0000313" key="4">
    <source>
        <dbReference type="Proteomes" id="UP000197138"/>
    </source>
</evidence>